<dbReference type="InterPro" id="IPR019236">
    <property type="entry name" value="APP1_cat"/>
</dbReference>
<feature type="compositionally biased region" description="Basic and acidic residues" evidence="1">
    <location>
        <begin position="221"/>
        <end position="230"/>
    </location>
</feature>
<organism evidence="3 4">
    <name type="scientific">Syncephalastrum racemosum</name>
    <name type="common">Filamentous fungus</name>
    <dbReference type="NCBI Taxonomy" id="13706"/>
    <lineage>
        <taxon>Eukaryota</taxon>
        <taxon>Fungi</taxon>
        <taxon>Fungi incertae sedis</taxon>
        <taxon>Mucoromycota</taxon>
        <taxon>Mucoromycotina</taxon>
        <taxon>Mucoromycetes</taxon>
        <taxon>Mucorales</taxon>
        <taxon>Syncephalastraceae</taxon>
        <taxon>Syncephalastrum</taxon>
    </lineage>
</organism>
<dbReference type="OMA" id="FRCQTMR"/>
<dbReference type="AlphaFoldDB" id="A0A1X2H097"/>
<keyword evidence="4" id="KW-1185">Reference proteome</keyword>
<dbReference type="InterPro" id="IPR023214">
    <property type="entry name" value="HAD_sf"/>
</dbReference>
<dbReference type="EMBL" id="MCGN01000012">
    <property type="protein sequence ID" value="ORY90502.1"/>
    <property type="molecule type" value="Genomic_DNA"/>
</dbReference>
<dbReference type="SUPFAM" id="SSF56784">
    <property type="entry name" value="HAD-like"/>
    <property type="match status" value="1"/>
</dbReference>
<dbReference type="Gene3D" id="3.40.50.1000">
    <property type="entry name" value="HAD superfamily/HAD-like"/>
    <property type="match status" value="1"/>
</dbReference>
<proteinExistence type="predicted"/>
<feature type="compositionally biased region" description="Polar residues" evidence="1">
    <location>
        <begin position="56"/>
        <end position="65"/>
    </location>
</feature>
<dbReference type="InterPro" id="IPR036412">
    <property type="entry name" value="HAD-like_sf"/>
</dbReference>
<name>A0A1X2H097_SYNRA</name>
<dbReference type="PANTHER" id="PTHR28208:SF3">
    <property type="entry name" value="PHOSPHATIDATE PHOSPHATASE APP1"/>
    <property type="match status" value="1"/>
</dbReference>
<comment type="caution">
    <text evidence="3">The sequence shown here is derived from an EMBL/GenBank/DDBJ whole genome shotgun (WGS) entry which is preliminary data.</text>
</comment>
<evidence type="ECO:0000313" key="4">
    <source>
        <dbReference type="Proteomes" id="UP000242180"/>
    </source>
</evidence>
<evidence type="ECO:0000256" key="1">
    <source>
        <dbReference type="SAM" id="MobiDB-lite"/>
    </source>
</evidence>
<evidence type="ECO:0000313" key="3">
    <source>
        <dbReference type="EMBL" id="ORY90502.1"/>
    </source>
</evidence>
<feature type="compositionally biased region" description="Polar residues" evidence="1">
    <location>
        <begin position="1"/>
        <end position="13"/>
    </location>
</feature>
<feature type="region of interest" description="Disordered" evidence="1">
    <location>
        <begin position="1"/>
        <end position="34"/>
    </location>
</feature>
<dbReference type="OrthoDB" id="2117591at2759"/>
<gene>
    <name evidence="3" type="ORF">BCR43DRAFT_464425</name>
</gene>
<dbReference type="STRING" id="13706.A0A1X2H097"/>
<sequence length="578" mass="65489">MDSPATTSGQLTASPPPLPYRNTPPPPPDRRRDRLRSFVKTSGVFLRQEISKYYATQDTSISTSPPGHRAIQPSPTSISEAAERPNVPRQRTMSMNDLNRNGDGDAVKPQCLLFPTYASRSRTDDNRTQWKIRLTGWTFAKPGSGRIERWIHAAGRTLGGVSANSEEDAHFARLLNQFRCQTMRNVELQLYVAGILPADQALSLPTPPDSPPNDDCNDNNDSNKDDTKHDPFHFHQLKQRAQEALNTFAINSGLTGRFEKLLMLDPSQEEQTQMAAARRILRLEAALNSGLDVSPHDGFVDLIEDIGISVISDIDDTIKETGILDGRDAILTNTFFRKSREIPGMAEVYRMWASQGAHIHYVSNSPWQVYPALSDFFKDKHFPAGSMHLRSVSTGELIRKKPSLHKIDAISQILQDFPQRKFILVGDSGERDPEIYREIYERYPDQIIKIFIHDITSDRARRADIQESEKPDSYYNSLRKLLAREPSARRSSTSSNFMEAFGEIDVPDDQQQMDDPAVPLKTKLERFEERMQHVSKGTREGVFTVFRLAFQLRTDPVVWQEFALLSADDRNAHSNKPQ</sequence>
<protein>
    <recommendedName>
        <fullName evidence="2">Phosphatidate phosphatase APP1 catalytic domain-containing protein</fullName>
    </recommendedName>
</protein>
<feature type="region of interest" description="Disordered" evidence="1">
    <location>
        <begin position="202"/>
        <end position="230"/>
    </location>
</feature>
<reference evidence="3 4" key="1">
    <citation type="submission" date="2016-07" db="EMBL/GenBank/DDBJ databases">
        <title>Pervasive Adenine N6-methylation of Active Genes in Fungi.</title>
        <authorList>
            <consortium name="DOE Joint Genome Institute"/>
            <person name="Mondo S.J."/>
            <person name="Dannebaum R.O."/>
            <person name="Kuo R.C."/>
            <person name="Labutti K."/>
            <person name="Haridas S."/>
            <person name="Kuo A."/>
            <person name="Salamov A."/>
            <person name="Ahrendt S.R."/>
            <person name="Lipzen A."/>
            <person name="Sullivan W."/>
            <person name="Andreopoulos W.B."/>
            <person name="Clum A."/>
            <person name="Lindquist E."/>
            <person name="Daum C."/>
            <person name="Ramamoorthy G.K."/>
            <person name="Gryganskyi A."/>
            <person name="Culley D."/>
            <person name="Magnuson J.K."/>
            <person name="James T.Y."/>
            <person name="O'Malley M.A."/>
            <person name="Stajich J.E."/>
            <person name="Spatafora J.W."/>
            <person name="Visel A."/>
            <person name="Grigoriev I.V."/>
        </authorList>
    </citation>
    <scope>NUCLEOTIDE SEQUENCE [LARGE SCALE GENOMIC DNA]</scope>
    <source>
        <strain evidence="3 4">NRRL 2496</strain>
    </source>
</reference>
<dbReference type="Pfam" id="PF09949">
    <property type="entry name" value="APP1_cat"/>
    <property type="match status" value="1"/>
</dbReference>
<accession>A0A1X2H097</accession>
<dbReference type="GO" id="GO:0008195">
    <property type="term" value="F:phosphatidate phosphatase activity"/>
    <property type="evidence" value="ECO:0007669"/>
    <property type="project" value="InterPro"/>
</dbReference>
<dbReference type="Proteomes" id="UP000242180">
    <property type="component" value="Unassembled WGS sequence"/>
</dbReference>
<feature type="region of interest" description="Disordered" evidence="1">
    <location>
        <begin position="56"/>
        <end position="83"/>
    </location>
</feature>
<feature type="domain" description="Phosphatidate phosphatase APP1 catalytic" evidence="2">
    <location>
        <begin position="308"/>
        <end position="453"/>
    </location>
</feature>
<feature type="compositionally biased region" description="Pro residues" evidence="1">
    <location>
        <begin position="14"/>
        <end position="27"/>
    </location>
</feature>
<dbReference type="InterPro" id="IPR052935">
    <property type="entry name" value="Mg2+_PAP"/>
</dbReference>
<dbReference type="PANTHER" id="PTHR28208">
    <property type="entry name" value="PHOSPHATIDATE PHOSPHATASE APP1"/>
    <property type="match status" value="1"/>
</dbReference>
<dbReference type="InParanoid" id="A0A1X2H097"/>
<evidence type="ECO:0000259" key="2">
    <source>
        <dbReference type="Pfam" id="PF09949"/>
    </source>
</evidence>